<feature type="compositionally biased region" description="Basic and acidic residues" evidence="1">
    <location>
        <begin position="637"/>
        <end position="655"/>
    </location>
</feature>
<gene>
    <name evidence="2" type="ORF">Cvel_20349</name>
</gene>
<feature type="compositionally biased region" description="Basic and acidic residues" evidence="1">
    <location>
        <begin position="1358"/>
        <end position="1374"/>
    </location>
</feature>
<feature type="compositionally biased region" description="Basic and acidic residues" evidence="1">
    <location>
        <begin position="505"/>
        <end position="517"/>
    </location>
</feature>
<reference evidence="2" key="1">
    <citation type="submission" date="2014-11" db="EMBL/GenBank/DDBJ databases">
        <authorList>
            <person name="Otto D Thomas"/>
            <person name="Naeem Raeece"/>
        </authorList>
    </citation>
    <scope>NUCLEOTIDE SEQUENCE</scope>
</reference>
<feature type="region of interest" description="Disordered" evidence="1">
    <location>
        <begin position="1347"/>
        <end position="1382"/>
    </location>
</feature>
<feature type="compositionally biased region" description="Basic and acidic residues" evidence="1">
    <location>
        <begin position="463"/>
        <end position="482"/>
    </location>
</feature>
<dbReference type="EMBL" id="CDMZ01000903">
    <property type="protein sequence ID" value="CEM23672.1"/>
    <property type="molecule type" value="Genomic_DNA"/>
</dbReference>
<feature type="region of interest" description="Disordered" evidence="1">
    <location>
        <begin position="1"/>
        <end position="48"/>
    </location>
</feature>
<feature type="compositionally biased region" description="Low complexity" evidence="1">
    <location>
        <begin position="701"/>
        <end position="714"/>
    </location>
</feature>
<feature type="compositionally biased region" description="Basic and acidic residues" evidence="1">
    <location>
        <begin position="1412"/>
        <end position="1422"/>
    </location>
</feature>
<feature type="compositionally biased region" description="Acidic residues" evidence="1">
    <location>
        <begin position="278"/>
        <end position="288"/>
    </location>
</feature>
<organism evidence="2">
    <name type="scientific">Chromera velia CCMP2878</name>
    <dbReference type="NCBI Taxonomy" id="1169474"/>
    <lineage>
        <taxon>Eukaryota</taxon>
        <taxon>Sar</taxon>
        <taxon>Alveolata</taxon>
        <taxon>Colpodellida</taxon>
        <taxon>Chromeraceae</taxon>
        <taxon>Chromera</taxon>
    </lineage>
</organism>
<feature type="compositionally biased region" description="Polar residues" evidence="1">
    <location>
        <begin position="717"/>
        <end position="727"/>
    </location>
</feature>
<feature type="compositionally biased region" description="Polar residues" evidence="1">
    <location>
        <begin position="449"/>
        <end position="460"/>
    </location>
</feature>
<proteinExistence type="predicted"/>
<feature type="region of interest" description="Disordered" evidence="1">
    <location>
        <begin position="238"/>
        <end position="361"/>
    </location>
</feature>
<evidence type="ECO:0000256" key="1">
    <source>
        <dbReference type="SAM" id="MobiDB-lite"/>
    </source>
</evidence>
<dbReference type="VEuPathDB" id="CryptoDB:Cvel_20349"/>
<feature type="compositionally biased region" description="Basic residues" evidence="1">
    <location>
        <begin position="312"/>
        <end position="333"/>
    </location>
</feature>
<feature type="compositionally biased region" description="Basic and acidic residues" evidence="1">
    <location>
        <begin position="289"/>
        <end position="301"/>
    </location>
</feature>
<feature type="region of interest" description="Disordered" evidence="1">
    <location>
        <begin position="1411"/>
        <end position="1432"/>
    </location>
</feature>
<feature type="region of interest" description="Disordered" evidence="1">
    <location>
        <begin position="443"/>
        <end position="730"/>
    </location>
</feature>
<evidence type="ECO:0000313" key="2">
    <source>
        <dbReference type="EMBL" id="CEM23672.1"/>
    </source>
</evidence>
<feature type="compositionally biased region" description="Polar residues" evidence="1">
    <location>
        <begin position="659"/>
        <end position="670"/>
    </location>
</feature>
<protein>
    <submittedName>
        <fullName evidence="2">Uncharacterized protein</fullName>
    </submittedName>
</protein>
<feature type="compositionally biased region" description="Low complexity" evidence="1">
    <location>
        <begin position="39"/>
        <end position="48"/>
    </location>
</feature>
<feature type="compositionally biased region" description="Low complexity" evidence="1">
    <location>
        <begin position="547"/>
        <end position="565"/>
    </location>
</feature>
<accession>A0A0G4G621</accession>
<sequence>MYWRKERLLISGGNEEDNDGDAENGGALGLPAGKNPNESAEAAGASSASATVSLAPFQTLVRGAFSHMNSGGVEEDEGAGGCPAGNSGLRTHDELVKQGANAISLGETAFLIRGLRALVDPSDSPRSSAWDGLRASAGGIRSQSEASPRGGPGVVCPSVPLSLASLASMCSSVRALLGELGPDSEEVSDEAEREAERTRGLISLKAGDLCDSLCQTLGECLKALVSSSAWVVSAAKGPGRGVDVYSRGRKKETNRAEGGAEGGRTLKVMSRRSGGKDTEEEEEEEGVCELERRDDDGRDAAPLDLDLQSGRGSRKGGKGRAKVKAGGGKKRKKSVEIERGIEENEEKPDEEKENSADTDVEGVGLFSLPEEERGPYQVCFFNAILLVVSLLIRLSDDFHIIPSLLSPSVATAIHSALRSSLSFSAPPEAPFPSPRLSVKVNLSPAISPKQPNENPSTPLLTKTGKDEPEISKNSRSQPKEAQAHPTPPHLLPDSEKKGTKSKGAKISEHRQKKEKLQTEFGDQSSLPKQKKGKGKELTEKATAVAGSSSSSSSLSAAPCLSFSPPTKRKAPDVDRGQRVPWASVQVNAAEMSDAEAERAVSLSQPTASSGRPGGFLKLRRLTARQSPSEPLSSPPRVEVEPQRDFEGDEMGRDDGLGNFGSSELQTSSPLPSAPAQEREKKRPHSHAVLTLEKQPSPSPSPRRSLPPVSPSFLSKGPSLSPNPSQSLFPGGSAAAAAASLRARGSIWARQVLSEKTLRGLLPPQFFPSQTLHKTFFQFIQRESEGGNADDLQEAGFLSPRVLLLALLCRLTAPSFCRPPRPLFASTGADRWLVLPSVEEGREEDEDEEGLQGISLIPPRMERALSGLLEEWGLNVDMGTSTDADSVLRPGGAIETVSRCLSTAPAAVASLSAAAASSGGKTFLPKEGETVVETASLLFLLEAASLSAPVSLRRFLERIPHQEGKEGCTDTQKGGGEVKGEREFENSIARKVASLLFNTLLACCCHSGSVRVPSGGQRKGEGIFEEGNNFGEWVGGLQILSARCLSGLSRVSRVFRGALLDLVLLKDQRTCRGVEKGGGEWDSLEEGLDLECEGHSSGEGGWMGGERVLDPRLCLLLGSGCGCQQQSGDVGGGAVSGGFMQQETVLHVLALLRSLCELRGGAAAQMAAAGFTSSCRDPKLNSVEGGSMVSASSPCVCAASAVSEKKETTGLLKRRRSSGTLSGVRGVAAAPLHLCSSTGAGVRQDLVPFVEVVSGALGKRLVVFKTLERALKEGRGEEGVEGSGGGSVSRMATLHLHCLALCDVLLGLCREEEEEKKQGGGLGIEEEKEHCQGCWEKLTDEVADVENLGAGGDSCQEQEGQKEERSVHTEKEEKTSGVLPGPPPCRPLSFELMRKAAFIAKKITELAGVFGRESGEGEGRNADPHLSGSSRSRNLVSESEGTLCLCSICTGSPLSSRHPLPSSDDEALGPFVRSLLDVLSQEIFLRDQLGTLHASSLLSIQRPLRALQTLVQAAERQKGKERKKSQTE</sequence>
<feature type="region of interest" description="Disordered" evidence="1">
    <location>
        <begin position="121"/>
        <end position="152"/>
    </location>
</feature>
<name>A0A0G4G621_9ALVE</name>